<dbReference type="Proteomes" id="UP001583177">
    <property type="component" value="Unassembled WGS sequence"/>
</dbReference>
<reference evidence="1 2" key="1">
    <citation type="journal article" date="2024" name="IMA Fungus">
        <title>IMA Genome - F19 : A genome assembly and annotation guide to empower mycologists, including annotated draft genome sequences of Ceratocystis pirilliformis, Diaporthe australafricana, Fusarium ophioides, Paecilomyces lecythidis, and Sporothrix stenoceras.</title>
        <authorList>
            <person name="Aylward J."/>
            <person name="Wilson A.M."/>
            <person name="Visagie C.M."/>
            <person name="Spraker J."/>
            <person name="Barnes I."/>
            <person name="Buitendag C."/>
            <person name="Ceriani C."/>
            <person name="Del Mar Angel L."/>
            <person name="du Plessis D."/>
            <person name="Fuchs T."/>
            <person name="Gasser K."/>
            <person name="Kramer D."/>
            <person name="Li W."/>
            <person name="Munsamy K."/>
            <person name="Piso A."/>
            <person name="Price J.L."/>
            <person name="Sonnekus B."/>
            <person name="Thomas C."/>
            <person name="van der Nest A."/>
            <person name="van Dijk A."/>
            <person name="van Heerden A."/>
            <person name="van Vuuren N."/>
            <person name="Yilmaz N."/>
            <person name="Duong T.A."/>
            <person name="van der Merwe N.A."/>
            <person name="Wingfield M.J."/>
            <person name="Wingfield B.D."/>
        </authorList>
    </citation>
    <scope>NUCLEOTIDE SEQUENCE [LARGE SCALE GENOMIC DNA]</scope>
    <source>
        <strain evidence="1 2">CMW 18300</strain>
    </source>
</reference>
<gene>
    <name evidence="1" type="ORF">Daus18300_013952</name>
</gene>
<keyword evidence="2" id="KW-1185">Reference proteome</keyword>
<evidence type="ECO:0000313" key="2">
    <source>
        <dbReference type="Proteomes" id="UP001583177"/>
    </source>
</evidence>
<protein>
    <submittedName>
        <fullName evidence="1">Uncharacterized protein</fullName>
    </submittedName>
</protein>
<comment type="caution">
    <text evidence="1">The sequence shown here is derived from an EMBL/GenBank/DDBJ whole genome shotgun (WGS) entry which is preliminary data.</text>
</comment>
<evidence type="ECO:0000313" key="1">
    <source>
        <dbReference type="EMBL" id="KAL1847398.1"/>
    </source>
</evidence>
<name>A0ABR3VX36_9PEZI</name>
<dbReference type="EMBL" id="JAWRVE010000243">
    <property type="protein sequence ID" value="KAL1847398.1"/>
    <property type="molecule type" value="Genomic_DNA"/>
</dbReference>
<proteinExistence type="predicted"/>
<sequence length="421" mass="44955">MGFLGLIPFTTAAAVYDPAKQVLTVSAEGEAQKITYGIFFKRVPWMGGLRFELYGWTGPLSPGTEPFEFSQQFKVPNLHISSPSGTLILVGSNHPGGKTIEIKWTGFKPPVPNGQILPKIQDKISSDVAPAPQILDVETPETINTLYKEPFTISERVSSGLGATLHMDFDPQFLMLTRAGIDGGDLVWMFNSLETGVTQVVTYSTEGLGEPVIRKVHTVNVFVLDSAARRDQTTAGSNGAISGSITVEANGQNGKLNGATKAGAILGFLGRVFEAQRIAQAALPSARLLRVQATLPAGPFYPVTDPLRLSQLDVLFTGGGGAGEYVTVRSTGWGEWAPPVIRKGEPVLGLQVFAVEDCKVDITRAGEAVRAEVGAEAFFEVTLARPFGNPSDGPYDPLYTFQMVDTSLISVNAVIGKIVGK</sequence>
<organism evidence="1 2">
    <name type="scientific">Diaporthe australafricana</name>
    <dbReference type="NCBI Taxonomy" id="127596"/>
    <lineage>
        <taxon>Eukaryota</taxon>
        <taxon>Fungi</taxon>
        <taxon>Dikarya</taxon>
        <taxon>Ascomycota</taxon>
        <taxon>Pezizomycotina</taxon>
        <taxon>Sordariomycetes</taxon>
        <taxon>Sordariomycetidae</taxon>
        <taxon>Diaporthales</taxon>
        <taxon>Diaporthaceae</taxon>
        <taxon>Diaporthe</taxon>
    </lineage>
</organism>
<accession>A0ABR3VX36</accession>